<keyword evidence="4" id="KW-1185">Reference proteome</keyword>
<evidence type="ECO:0000313" key="3">
    <source>
        <dbReference type="EMBL" id="AJQ96383.1"/>
    </source>
</evidence>
<feature type="compositionally biased region" description="Basic and acidic residues" evidence="1">
    <location>
        <begin position="33"/>
        <end position="52"/>
    </location>
</feature>
<dbReference type="PROSITE" id="PS51257">
    <property type="entry name" value="PROKAR_LIPOPROTEIN"/>
    <property type="match status" value="1"/>
</dbReference>
<protein>
    <recommendedName>
        <fullName evidence="5">Lipoprotein</fullName>
    </recommendedName>
</protein>
<dbReference type="HOGENOM" id="CLU_3080417_0_0_6"/>
<feature type="region of interest" description="Disordered" evidence="1">
    <location>
        <begin position="25"/>
        <end position="52"/>
    </location>
</feature>
<dbReference type="AlphaFoldDB" id="A0A0C5VSR6"/>
<dbReference type="STRING" id="1445510.YC6258_04351"/>
<evidence type="ECO:0000313" key="4">
    <source>
        <dbReference type="Proteomes" id="UP000032266"/>
    </source>
</evidence>
<organism evidence="3 4">
    <name type="scientific">Gynuella sunshinyii YC6258</name>
    <dbReference type="NCBI Taxonomy" id="1445510"/>
    <lineage>
        <taxon>Bacteria</taxon>
        <taxon>Pseudomonadati</taxon>
        <taxon>Pseudomonadota</taxon>
        <taxon>Gammaproteobacteria</taxon>
        <taxon>Oceanospirillales</taxon>
        <taxon>Saccharospirillaceae</taxon>
        <taxon>Gynuella</taxon>
    </lineage>
</organism>
<gene>
    <name evidence="3" type="ORF">YC6258_04351</name>
</gene>
<evidence type="ECO:0000256" key="1">
    <source>
        <dbReference type="SAM" id="MobiDB-lite"/>
    </source>
</evidence>
<evidence type="ECO:0008006" key="5">
    <source>
        <dbReference type="Google" id="ProtNLM"/>
    </source>
</evidence>
<reference evidence="3 4" key="1">
    <citation type="submission" date="2014-01" db="EMBL/GenBank/DDBJ databases">
        <title>Full genme sequencing of cellulolytic bacterium Gynuella sunshinyii YC6258T gen. nov., sp. nov.</title>
        <authorList>
            <person name="Khan H."/>
            <person name="Chung E.J."/>
            <person name="Chung Y.R."/>
        </authorList>
    </citation>
    <scope>NUCLEOTIDE SEQUENCE [LARGE SCALE GENOMIC DNA]</scope>
    <source>
        <strain evidence="3 4">YC6258</strain>
    </source>
</reference>
<dbReference type="EMBL" id="CP007142">
    <property type="protein sequence ID" value="AJQ96383.1"/>
    <property type="molecule type" value="Genomic_DNA"/>
</dbReference>
<feature type="chain" id="PRO_5002183845" description="Lipoprotein" evidence="2">
    <location>
        <begin position="26"/>
        <end position="52"/>
    </location>
</feature>
<keyword evidence="2" id="KW-0732">Signal</keyword>
<sequence length="52" mass="5746">MYSILKKAITLTGILFILVSCVSPGANPSNSPEDQRQRRDQAVDELDRNIGN</sequence>
<name>A0A0C5VSR6_9GAMM</name>
<evidence type="ECO:0000256" key="2">
    <source>
        <dbReference type="SAM" id="SignalP"/>
    </source>
</evidence>
<proteinExistence type="predicted"/>
<dbReference type="Proteomes" id="UP000032266">
    <property type="component" value="Chromosome"/>
</dbReference>
<accession>A0A0C5VSR6</accession>
<feature type="signal peptide" evidence="2">
    <location>
        <begin position="1"/>
        <end position="25"/>
    </location>
</feature>
<dbReference type="KEGG" id="gsn:YC6258_04351"/>